<keyword evidence="4 5" id="KW-0472">Membrane</keyword>
<keyword evidence="3 5" id="KW-1133">Transmembrane helix</keyword>
<feature type="transmembrane region" description="Helical" evidence="5">
    <location>
        <begin position="119"/>
        <end position="140"/>
    </location>
</feature>
<dbReference type="PANTHER" id="PTHR23502">
    <property type="entry name" value="MAJOR FACILITATOR SUPERFAMILY"/>
    <property type="match status" value="1"/>
</dbReference>
<reference evidence="7" key="1">
    <citation type="journal article" date="2020" name="Stud. Mycol.">
        <title>101 Dothideomycetes genomes: a test case for predicting lifestyles and emergence of pathogens.</title>
        <authorList>
            <person name="Haridas S."/>
            <person name="Albert R."/>
            <person name="Binder M."/>
            <person name="Bloem J."/>
            <person name="Labutti K."/>
            <person name="Salamov A."/>
            <person name="Andreopoulos B."/>
            <person name="Baker S."/>
            <person name="Barry K."/>
            <person name="Bills G."/>
            <person name="Bluhm B."/>
            <person name="Cannon C."/>
            <person name="Castanera R."/>
            <person name="Culley D."/>
            <person name="Daum C."/>
            <person name="Ezra D."/>
            <person name="Gonzalez J."/>
            <person name="Henrissat B."/>
            <person name="Kuo A."/>
            <person name="Liang C."/>
            <person name="Lipzen A."/>
            <person name="Lutzoni F."/>
            <person name="Magnuson J."/>
            <person name="Mondo S."/>
            <person name="Nolan M."/>
            <person name="Ohm R."/>
            <person name="Pangilinan J."/>
            <person name="Park H.-J."/>
            <person name="Ramirez L."/>
            <person name="Alfaro M."/>
            <person name="Sun H."/>
            <person name="Tritt A."/>
            <person name="Yoshinaga Y."/>
            <person name="Zwiers L.-H."/>
            <person name="Turgeon B."/>
            <person name="Goodwin S."/>
            <person name="Spatafora J."/>
            <person name="Crous P."/>
            <person name="Grigoriev I."/>
        </authorList>
    </citation>
    <scope>NUCLEOTIDE SEQUENCE</scope>
    <source>
        <strain evidence="7">CBS 107.79</strain>
    </source>
</reference>
<sequence>MMIRLRLESDGIPQSWPMLKKVYCTYIPTIVGFLVCFASATTVPAEAQFVSEFHVSSRVALFPFSFFTLGLAFGPLLAAPISENYGRRPVYLLGLLAFSLFTLGAGLSPSFTSLVLCRFFAGAFGGAMLVVGFGFLADVWTTKQLPVALSIFNVVPFCGPATGQLVSSYIIPQKTWSWTQWPTLFLAAFIYLTILPMPETYGTANNSTIQTINEVKQKRFGEYIKSLLAAIPFVRPLHMLIHEPVVCLFSLYIAFNFTAIYCFSASIPFVFKAQYGFSLQSQGLVFTGLIFGYLISGPTMIFPYMKQMRKKQVANSSSSNIEPLENGTQPESLLWPALIGAVALPVSFFWFGWSAEAQVHWASPIIALGLYSWGNNLLYNAAQLYLLETYGSRYGASATAANNLLRYIWAAILPLFMTTMYSNLGTGWASSLLGFILVLFVPIPWALRYFGPKLRSRSVYLQTDEILQQ</sequence>
<evidence type="ECO:0000313" key="8">
    <source>
        <dbReference type="Proteomes" id="UP000800036"/>
    </source>
</evidence>
<accession>A0A6A5VA80</accession>
<dbReference type="PROSITE" id="PS00216">
    <property type="entry name" value="SUGAR_TRANSPORT_1"/>
    <property type="match status" value="1"/>
</dbReference>
<dbReference type="GO" id="GO:0005886">
    <property type="term" value="C:plasma membrane"/>
    <property type="evidence" value="ECO:0007669"/>
    <property type="project" value="TreeGrafter"/>
</dbReference>
<feature type="transmembrane region" description="Helical" evidence="5">
    <location>
        <begin position="147"/>
        <end position="172"/>
    </location>
</feature>
<dbReference type="AlphaFoldDB" id="A0A6A5VA80"/>
<keyword evidence="8" id="KW-1185">Reference proteome</keyword>
<protein>
    <submittedName>
        <fullName evidence="7">Putative MFS transporter</fullName>
    </submittedName>
</protein>
<dbReference type="InterPro" id="IPR036259">
    <property type="entry name" value="MFS_trans_sf"/>
</dbReference>
<dbReference type="Pfam" id="PF07690">
    <property type="entry name" value="MFS_1"/>
    <property type="match status" value="1"/>
</dbReference>
<evidence type="ECO:0000256" key="5">
    <source>
        <dbReference type="SAM" id="Phobius"/>
    </source>
</evidence>
<dbReference type="GO" id="GO:0000297">
    <property type="term" value="F:spermine transmembrane transporter activity"/>
    <property type="evidence" value="ECO:0007669"/>
    <property type="project" value="TreeGrafter"/>
</dbReference>
<organism evidence="7 8">
    <name type="scientific">Bimuria novae-zelandiae CBS 107.79</name>
    <dbReference type="NCBI Taxonomy" id="1447943"/>
    <lineage>
        <taxon>Eukaryota</taxon>
        <taxon>Fungi</taxon>
        <taxon>Dikarya</taxon>
        <taxon>Ascomycota</taxon>
        <taxon>Pezizomycotina</taxon>
        <taxon>Dothideomycetes</taxon>
        <taxon>Pleosporomycetidae</taxon>
        <taxon>Pleosporales</taxon>
        <taxon>Massarineae</taxon>
        <taxon>Didymosphaeriaceae</taxon>
        <taxon>Bimuria</taxon>
    </lineage>
</organism>
<dbReference type="PANTHER" id="PTHR23502:SF38">
    <property type="entry name" value="POLYAMINE TRANSPORTER 4"/>
    <property type="match status" value="1"/>
</dbReference>
<feature type="transmembrane region" description="Helical" evidence="5">
    <location>
        <begin position="178"/>
        <end position="197"/>
    </location>
</feature>
<dbReference type="Gene3D" id="1.20.1250.20">
    <property type="entry name" value="MFS general substrate transporter like domains"/>
    <property type="match status" value="1"/>
</dbReference>
<dbReference type="InterPro" id="IPR011701">
    <property type="entry name" value="MFS"/>
</dbReference>
<dbReference type="EMBL" id="ML976679">
    <property type="protein sequence ID" value="KAF1973708.1"/>
    <property type="molecule type" value="Genomic_DNA"/>
</dbReference>
<dbReference type="GO" id="GO:0140115">
    <property type="term" value="P:export across plasma membrane"/>
    <property type="evidence" value="ECO:0007669"/>
    <property type="project" value="UniProtKB-ARBA"/>
</dbReference>
<evidence type="ECO:0000259" key="6">
    <source>
        <dbReference type="PROSITE" id="PS50850"/>
    </source>
</evidence>
<dbReference type="InterPro" id="IPR005829">
    <property type="entry name" value="Sugar_transporter_CS"/>
</dbReference>
<feature type="transmembrane region" description="Helical" evidence="5">
    <location>
        <begin position="428"/>
        <end position="447"/>
    </location>
</feature>
<evidence type="ECO:0000256" key="3">
    <source>
        <dbReference type="ARBA" id="ARBA00022989"/>
    </source>
</evidence>
<dbReference type="PROSITE" id="PS50850">
    <property type="entry name" value="MFS"/>
    <property type="match status" value="1"/>
</dbReference>
<comment type="subcellular location">
    <subcellularLocation>
        <location evidence="1">Membrane</location>
        <topology evidence="1">Multi-pass membrane protein</topology>
    </subcellularLocation>
</comment>
<dbReference type="OrthoDB" id="3936150at2759"/>
<feature type="domain" description="Major facilitator superfamily (MFS) profile" evidence="6">
    <location>
        <begin position="24"/>
        <end position="446"/>
    </location>
</feature>
<keyword evidence="2 5" id="KW-0812">Transmembrane</keyword>
<dbReference type="SUPFAM" id="SSF103473">
    <property type="entry name" value="MFS general substrate transporter"/>
    <property type="match status" value="1"/>
</dbReference>
<dbReference type="InterPro" id="IPR020846">
    <property type="entry name" value="MFS_dom"/>
</dbReference>
<name>A0A6A5VA80_9PLEO</name>
<evidence type="ECO:0000256" key="4">
    <source>
        <dbReference type="ARBA" id="ARBA00023136"/>
    </source>
</evidence>
<gene>
    <name evidence="7" type="ORF">BU23DRAFT_554017</name>
</gene>
<feature type="transmembrane region" description="Helical" evidence="5">
    <location>
        <begin position="90"/>
        <end position="107"/>
    </location>
</feature>
<feature type="transmembrane region" description="Helical" evidence="5">
    <location>
        <begin position="403"/>
        <end position="422"/>
    </location>
</feature>
<feature type="transmembrane region" description="Helical" evidence="5">
    <location>
        <begin position="21"/>
        <end position="40"/>
    </location>
</feature>
<feature type="transmembrane region" description="Helical" evidence="5">
    <location>
        <begin position="333"/>
        <end position="353"/>
    </location>
</feature>
<evidence type="ECO:0000256" key="2">
    <source>
        <dbReference type="ARBA" id="ARBA00022692"/>
    </source>
</evidence>
<proteinExistence type="predicted"/>
<evidence type="ECO:0000313" key="7">
    <source>
        <dbReference type="EMBL" id="KAF1973708.1"/>
    </source>
</evidence>
<feature type="transmembrane region" description="Helical" evidence="5">
    <location>
        <begin position="60"/>
        <end position="78"/>
    </location>
</feature>
<dbReference type="GO" id="GO:0042908">
    <property type="term" value="P:xenobiotic transport"/>
    <property type="evidence" value="ECO:0007669"/>
    <property type="project" value="UniProtKB-ARBA"/>
</dbReference>
<feature type="transmembrane region" description="Helical" evidence="5">
    <location>
        <begin position="245"/>
        <end position="271"/>
    </location>
</feature>
<feature type="transmembrane region" description="Helical" evidence="5">
    <location>
        <begin position="283"/>
        <end position="302"/>
    </location>
</feature>
<dbReference type="GO" id="GO:0015606">
    <property type="term" value="F:spermidine transmembrane transporter activity"/>
    <property type="evidence" value="ECO:0007669"/>
    <property type="project" value="TreeGrafter"/>
</dbReference>
<evidence type="ECO:0000256" key="1">
    <source>
        <dbReference type="ARBA" id="ARBA00004141"/>
    </source>
</evidence>
<feature type="transmembrane region" description="Helical" evidence="5">
    <location>
        <begin position="359"/>
        <end position="382"/>
    </location>
</feature>
<dbReference type="Proteomes" id="UP000800036">
    <property type="component" value="Unassembled WGS sequence"/>
</dbReference>